<evidence type="ECO:0000256" key="3">
    <source>
        <dbReference type="ARBA" id="ARBA00023274"/>
    </source>
</evidence>
<dbReference type="Proteomes" id="UP000034050">
    <property type="component" value="Unassembled WGS sequence"/>
</dbReference>
<dbReference type="PANTHER" id="PTHR14503">
    <property type="entry name" value="MITOCHONDRIAL RIBOSOMAL PROTEIN 34 FAMILY MEMBER"/>
    <property type="match status" value="1"/>
</dbReference>
<keyword evidence="3 5" id="KW-0687">Ribonucleoprotein</keyword>
<dbReference type="InterPro" id="IPR020939">
    <property type="entry name" value="Ribosomal_bL34_CS"/>
</dbReference>
<dbReference type="Gene3D" id="1.10.287.3980">
    <property type="match status" value="1"/>
</dbReference>
<sequence>MVFQSLAVSTGNNFLYAASQRRNESFAAVTRPPHLIKSYPQLSTGQKVCYNTTMPKRTYQPKKLKRARTHGFRERMKRFDGRKVLKRRRQKQRHKLAL</sequence>
<comment type="caution">
    <text evidence="7">The sequence shown here is derived from an EMBL/GenBank/DDBJ whole genome shotgun (WGS) entry which is preliminary data.</text>
</comment>
<dbReference type="GO" id="GO:0006412">
    <property type="term" value="P:translation"/>
    <property type="evidence" value="ECO:0007669"/>
    <property type="project" value="UniProtKB-UniRule"/>
</dbReference>
<gene>
    <name evidence="5" type="primary">rpmH</name>
    <name evidence="7" type="ORF">UV61_C0007G0020</name>
</gene>
<dbReference type="PANTHER" id="PTHR14503:SF4">
    <property type="entry name" value="LARGE RIBOSOMAL SUBUNIT PROTEIN BL34M"/>
    <property type="match status" value="1"/>
</dbReference>
<dbReference type="GO" id="GO:0003735">
    <property type="term" value="F:structural constituent of ribosome"/>
    <property type="evidence" value="ECO:0007669"/>
    <property type="project" value="InterPro"/>
</dbReference>
<organism evidence="7 8">
    <name type="scientific">Candidatus Gottesmanbacteria bacterium GW2011_GWB1_43_11</name>
    <dbReference type="NCBI Taxonomy" id="1618446"/>
    <lineage>
        <taxon>Bacteria</taxon>
        <taxon>Candidatus Gottesmaniibacteriota</taxon>
    </lineage>
</organism>
<dbReference type="NCBIfam" id="TIGR01030">
    <property type="entry name" value="rpmH_bact"/>
    <property type="match status" value="1"/>
</dbReference>
<evidence type="ECO:0000256" key="2">
    <source>
        <dbReference type="ARBA" id="ARBA00022980"/>
    </source>
</evidence>
<dbReference type="PROSITE" id="PS00784">
    <property type="entry name" value="RIBOSOMAL_L34"/>
    <property type="match status" value="1"/>
</dbReference>
<dbReference type="EMBL" id="LCFD01000007">
    <property type="protein sequence ID" value="KKS86762.1"/>
    <property type="molecule type" value="Genomic_DNA"/>
</dbReference>
<evidence type="ECO:0000256" key="5">
    <source>
        <dbReference type="HAMAP-Rule" id="MF_00391"/>
    </source>
</evidence>
<comment type="similarity">
    <text evidence="1 5">Belongs to the bacterial ribosomal protein bL34 family.</text>
</comment>
<name>A0A0G1CMP8_9BACT</name>
<evidence type="ECO:0000256" key="4">
    <source>
        <dbReference type="ARBA" id="ARBA00035177"/>
    </source>
</evidence>
<dbReference type="FunFam" id="1.10.287.3980:FF:000001">
    <property type="entry name" value="Mitochondrial ribosomal protein L34"/>
    <property type="match status" value="1"/>
</dbReference>
<dbReference type="InterPro" id="IPR000271">
    <property type="entry name" value="Ribosomal_bL34"/>
</dbReference>
<dbReference type="GO" id="GO:0005840">
    <property type="term" value="C:ribosome"/>
    <property type="evidence" value="ECO:0007669"/>
    <property type="project" value="UniProtKB-KW"/>
</dbReference>
<feature type="region of interest" description="Disordered" evidence="6">
    <location>
        <begin position="78"/>
        <end position="98"/>
    </location>
</feature>
<dbReference type="HAMAP" id="MF_00391">
    <property type="entry name" value="Ribosomal_bL34"/>
    <property type="match status" value="1"/>
</dbReference>
<proteinExistence type="inferred from homology"/>
<dbReference type="STRING" id="1618446.UV61_C0007G0020"/>
<dbReference type="GO" id="GO:1990904">
    <property type="term" value="C:ribonucleoprotein complex"/>
    <property type="evidence" value="ECO:0007669"/>
    <property type="project" value="UniProtKB-KW"/>
</dbReference>
<accession>A0A0G1CMP8</accession>
<evidence type="ECO:0000256" key="1">
    <source>
        <dbReference type="ARBA" id="ARBA00010111"/>
    </source>
</evidence>
<reference evidence="7 8" key="1">
    <citation type="journal article" date="2015" name="Nature">
        <title>rRNA introns, odd ribosomes, and small enigmatic genomes across a large radiation of phyla.</title>
        <authorList>
            <person name="Brown C.T."/>
            <person name="Hug L.A."/>
            <person name="Thomas B.C."/>
            <person name="Sharon I."/>
            <person name="Castelle C.J."/>
            <person name="Singh A."/>
            <person name="Wilkins M.J."/>
            <person name="Williams K.H."/>
            <person name="Banfield J.F."/>
        </authorList>
    </citation>
    <scope>NUCLEOTIDE SEQUENCE [LARGE SCALE GENOMIC DNA]</scope>
</reference>
<evidence type="ECO:0000313" key="8">
    <source>
        <dbReference type="Proteomes" id="UP000034050"/>
    </source>
</evidence>
<dbReference type="AlphaFoldDB" id="A0A0G1CMP8"/>
<keyword evidence="2 5" id="KW-0689">Ribosomal protein</keyword>
<evidence type="ECO:0000256" key="6">
    <source>
        <dbReference type="SAM" id="MobiDB-lite"/>
    </source>
</evidence>
<evidence type="ECO:0000313" key="7">
    <source>
        <dbReference type="EMBL" id="KKS86762.1"/>
    </source>
</evidence>
<feature type="compositionally biased region" description="Basic residues" evidence="6">
    <location>
        <begin position="84"/>
        <end position="98"/>
    </location>
</feature>
<dbReference type="Pfam" id="PF00468">
    <property type="entry name" value="Ribosomal_L34"/>
    <property type="match status" value="1"/>
</dbReference>
<dbReference type="PATRIC" id="fig|1618446.3.peg.854"/>
<protein>
    <recommendedName>
        <fullName evidence="4 5">Large ribosomal subunit protein bL34</fullName>
    </recommendedName>
</protein>